<organism evidence="3 4">
    <name type="scientific">Citroniella saccharovorans</name>
    <dbReference type="NCBI Taxonomy" id="2053367"/>
    <lineage>
        <taxon>Bacteria</taxon>
        <taxon>Bacillati</taxon>
        <taxon>Bacillota</taxon>
        <taxon>Tissierellia</taxon>
        <taxon>Tissierellales</taxon>
        <taxon>Peptoniphilaceae</taxon>
        <taxon>Citroniella</taxon>
    </lineage>
</organism>
<feature type="region of interest" description="Disordered" evidence="1">
    <location>
        <begin position="24"/>
        <end position="48"/>
    </location>
</feature>
<evidence type="ECO:0000256" key="2">
    <source>
        <dbReference type="SAM" id="SignalP"/>
    </source>
</evidence>
<evidence type="ECO:0000313" key="3">
    <source>
        <dbReference type="EMBL" id="MEB3430004.1"/>
    </source>
</evidence>
<accession>A0AAW9MZT7</accession>
<keyword evidence="2" id="KW-0732">Signal</keyword>
<gene>
    <name evidence="3" type="ORF">VLK81_08390</name>
</gene>
<comment type="caution">
    <text evidence="3">The sequence shown here is derived from an EMBL/GenBank/DDBJ whole genome shotgun (WGS) entry which is preliminary data.</text>
</comment>
<evidence type="ECO:0008006" key="5">
    <source>
        <dbReference type="Google" id="ProtNLM"/>
    </source>
</evidence>
<keyword evidence="4" id="KW-1185">Reference proteome</keyword>
<feature type="signal peptide" evidence="2">
    <location>
        <begin position="1"/>
        <end position="20"/>
    </location>
</feature>
<dbReference type="AlphaFoldDB" id="A0AAW9MZT7"/>
<dbReference type="Proteomes" id="UP001357733">
    <property type="component" value="Unassembled WGS sequence"/>
</dbReference>
<dbReference type="RefSeq" id="WP_324620161.1">
    <property type="nucleotide sequence ID" value="NZ_JAYKOT010000003.1"/>
</dbReference>
<protein>
    <recommendedName>
        <fullName evidence="5">Lipoprotein</fullName>
    </recommendedName>
</protein>
<sequence>MKKLLKILSLLVLCLSLFSACDKGVDSPKENKEKQTENKENNGEKNKKLMSIEEVQKEVGKYMECDGIVFLSEGYKFHLPLIGPNEDKNVYNRFTYRPFKAEIDGKVLKEGPKGEFVLDKPLEGLKRVDLTFEDGTKKDAYILFIRSYEFAVSPSSSEFFESPLSKSEYSYYRIPILGMSKKYENAQNAWQILLADATGEKLSLINSILEDKTTDTLASLDYEFSGDDTVLSFVFSDRYISQGVLDNKKIFVRNMLWKGLEPINNEEFLKAYDLKVEDIKKASEKFIEDNPEIEVDGEKLKLKLPNFEDLESLVIFVKDQGFYLSLAYEDSVGNGGYIPVRIRDVEE</sequence>
<dbReference type="PROSITE" id="PS51257">
    <property type="entry name" value="PROKAR_LIPOPROTEIN"/>
    <property type="match status" value="1"/>
</dbReference>
<evidence type="ECO:0000313" key="4">
    <source>
        <dbReference type="Proteomes" id="UP001357733"/>
    </source>
</evidence>
<reference evidence="3 4" key="1">
    <citation type="submission" date="2024-01" db="EMBL/GenBank/DDBJ databases">
        <title>Complete genome sequence of Citroniella saccharovorans strain M6.X9, isolated from human fecal sample.</title>
        <authorList>
            <person name="Cheng G."/>
            <person name="Westerholm M."/>
            <person name="Schnurer A."/>
        </authorList>
    </citation>
    <scope>NUCLEOTIDE SEQUENCE [LARGE SCALE GENOMIC DNA]</scope>
    <source>
        <strain evidence="3 4">DSM 29873</strain>
    </source>
</reference>
<feature type="chain" id="PRO_5044015710" description="Lipoprotein" evidence="2">
    <location>
        <begin position="21"/>
        <end position="347"/>
    </location>
</feature>
<proteinExistence type="predicted"/>
<dbReference type="EMBL" id="JAYKOT010000003">
    <property type="protein sequence ID" value="MEB3430004.1"/>
    <property type="molecule type" value="Genomic_DNA"/>
</dbReference>
<name>A0AAW9MZT7_9FIRM</name>
<evidence type="ECO:0000256" key="1">
    <source>
        <dbReference type="SAM" id="MobiDB-lite"/>
    </source>
</evidence>